<keyword evidence="4" id="KW-1185">Reference proteome</keyword>
<name>A0ABQ2NCR9_9ACTN</name>
<dbReference type="InterPro" id="IPR025184">
    <property type="entry name" value="AadA_C"/>
</dbReference>
<sequence>MTAALPADVAEVCATWLALVDDLAPGLVTGLHVRGGLGFGEFVPGTSDVDMVAVLARRPDDGDVAALEESHERLGESGPGAPLDGFHLFAGDLAGDPDDCPDLPCILHGWFDPAGRFDVTPVGWHELAHHSIAVRGELPAVWTDATRLRAFTRGCLTGEWRGIAESLEKFPAESATEEASWHVLGAARMHHLLVTGGPTSKSAAGRWALTAMEERWHPVLREALRIRGAGDDAAIAPQYADPADRGRDVAAFVAHVVASA</sequence>
<reference evidence="4" key="1">
    <citation type="journal article" date="2019" name="Int. J. Syst. Evol. Microbiol.">
        <title>The Global Catalogue of Microorganisms (GCM) 10K type strain sequencing project: providing services to taxonomists for standard genome sequencing and annotation.</title>
        <authorList>
            <consortium name="The Broad Institute Genomics Platform"/>
            <consortium name="The Broad Institute Genome Sequencing Center for Infectious Disease"/>
            <person name="Wu L."/>
            <person name="Ma J."/>
        </authorList>
    </citation>
    <scope>NUCLEOTIDE SEQUENCE [LARGE SCALE GENOMIC DNA]</scope>
    <source>
        <strain evidence="4">CGMCC 4.7371</strain>
    </source>
</reference>
<evidence type="ECO:0000313" key="4">
    <source>
        <dbReference type="Proteomes" id="UP000655410"/>
    </source>
</evidence>
<gene>
    <name evidence="3" type="ORF">GCM10011584_30660</name>
</gene>
<dbReference type="EMBL" id="BMNI01000010">
    <property type="protein sequence ID" value="GGO92991.1"/>
    <property type="molecule type" value="Genomic_DNA"/>
</dbReference>
<evidence type="ECO:0000259" key="2">
    <source>
        <dbReference type="Pfam" id="PF13427"/>
    </source>
</evidence>
<evidence type="ECO:0000256" key="1">
    <source>
        <dbReference type="ARBA" id="ARBA00022679"/>
    </source>
</evidence>
<protein>
    <recommendedName>
        <fullName evidence="2">Adenylyltransferase AadA C-terminal domain-containing protein</fullName>
    </recommendedName>
</protein>
<evidence type="ECO:0000313" key="3">
    <source>
        <dbReference type="EMBL" id="GGO92991.1"/>
    </source>
</evidence>
<feature type="domain" description="Adenylyltransferase AadA C-terminal" evidence="2">
    <location>
        <begin position="160"/>
        <end position="229"/>
    </location>
</feature>
<dbReference type="Pfam" id="PF13427">
    <property type="entry name" value="AadA_C"/>
    <property type="match status" value="1"/>
</dbReference>
<proteinExistence type="predicted"/>
<dbReference type="RefSeq" id="WP_188784905.1">
    <property type="nucleotide sequence ID" value="NZ_BMNI01000010.1"/>
</dbReference>
<organism evidence="3 4">
    <name type="scientific">Nocardioides phosphati</name>
    <dbReference type="NCBI Taxonomy" id="1867775"/>
    <lineage>
        <taxon>Bacteria</taxon>
        <taxon>Bacillati</taxon>
        <taxon>Actinomycetota</taxon>
        <taxon>Actinomycetes</taxon>
        <taxon>Propionibacteriales</taxon>
        <taxon>Nocardioidaceae</taxon>
        <taxon>Nocardioides</taxon>
    </lineage>
</organism>
<comment type="caution">
    <text evidence="3">The sequence shown here is derived from an EMBL/GenBank/DDBJ whole genome shotgun (WGS) entry which is preliminary data.</text>
</comment>
<keyword evidence="1" id="KW-0808">Transferase</keyword>
<dbReference type="Proteomes" id="UP000655410">
    <property type="component" value="Unassembled WGS sequence"/>
</dbReference>
<accession>A0ABQ2NCR9</accession>